<proteinExistence type="predicted"/>
<sequence length="245" mass="26914">MGESKMLAEKQDGIGRMIFNNPERHNAVSLDMWDAAEEILNNFVEDESIRVVVLSGAGGKAFVSGADISKFDSERGSKEAVLNYNKRVGAVYRFVHEFPKPTIVEVNGYCIGGGLGLAVCCDLRFCSEKSKFGLPAAKLGLGYGFEALKRLVDTVGPGVSRDITFSARHLDADEALRVGLVQRVLPEDELQEFVQDYAKTVTTNAPLTVKSMKHIINEILKLESDQDLEACQRMVGQAFASEDYI</sequence>
<organism evidence="1">
    <name type="scientific">marine metagenome</name>
    <dbReference type="NCBI Taxonomy" id="408172"/>
    <lineage>
        <taxon>unclassified sequences</taxon>
        <taxon>metagenomes</taxon>
        <taxon>ecological metagenomes</taxon>
    </lineage>
</organism>
<dbReference type="CDD" id="cd06558">
    <property type="entry name" value="crotonase-like"/>
    <property type="match status" value="1"/>
</dbReference>
<evidence type="ECO:0008006" key="2">
    <source>
        <dbReference type="Google" id="ProtNLM"/>
    </source>
</evidence>
<dbReference type="Pfam" id="PF00378">
    <property type="entry name" value="ECH_1"/>
    <property type="match status" value="1"/>
</dbReference>
<protein>
    <recommendedName>
        <fullName evidence="2">Enoyl-CoA hydratase</fullName>
    </recommendedName>
</protein>
<dbReference type="EMBL" id="UINC01135600">
    <property type="protein sequence ID" value="SVD19851.1"/>
    <property type="molecule type" value="Genomic_DNA"/>
</dbReference>
<gene>
    <name evidence="1" type="ORF">METZ01_LOCUS372705</name>
</gene>
<dbReference type="InterPro" id="IPR001753">
    <property type="entry name" value="Enoyl-CoA_hydra/iso"/>
</dbReference>
<dbReference type="PANTHER" id="PTHR11941:SF54">
    <property type="entry name" value="ENOYL-COA HYDRATASE, MITOCHONDRIAL"/>
    <property type="match status" value="1"/>
</dbReference>
<dbReference type="GO" id="GO:0003824">
    <property type="term" value="F:catalytic activity"/>
    <property type="evidence" value="ECO:0007669"/>
    <property type="project" value="UniProtKB-ARBA"/>
</dbReference>
<dbReference type="AlphaFoldDB" id="A0A382TEK1"/>
<dbReference type="InterPro" id="IPR029045">
    <property type="entry name" value="ClpP/crotonase-like_dom_sf"/>
</dbReference>
<dbReference type="PANTHER" id="PTHR11941">
    <property type="entry name" value="ENOYL-COA HYDRATASE-RELATED"/>
    <property type="match status" value="1"/>
</dbReference>
<reference evidence="1" key="1">
    <citation type="submission" date="2018-05" db="EMBL/GenBank/DDBJ databases">
        <authorList>
            <person name="Lanie J.A."/>
            <person name="Ng W.-L."/>
            <person name="Kazmierczak K.M."/>
            <person name="Andrzejewski T.M."/>
            <person name="Davidsen T.M."/>
            <person name="Wayne K.J."/>
            <person name="Tettelin H."/>
            <person name="Glass J.I."/>
            <person name="Rusch D."/>
            <person name="Podicherti R."/>
            <person name="Tsui H.-C.T."/>
            <person name="Winkler M.E."/>
        </authorList>
    </citation>
    <scope>NUCLEOTIDE SEQUENCE</scope>
</reference>
<dbReference type="GO" id="GO:0006635">
    <property type="term" value="P:fatty acid beta-oxidation"/>
    <property type="evidence" value="ECO:0007669"/>
    <property type="project" value="TreeGrafter"/>
</dbReference>
<name>A0A382TEK1_9ZZZZ</name>
<feature type="non-terminal residue" evidence="1">
    <location>
        <position position="245"/>
    </location>
</feature>
<accession>A0A382TEK1</accession>
<evidence type="ECO:0000313" key="1">
    <source>
        <dbReference type="EMBL" id="SVD19851.1"/>
    </source>
</evidence>
<dbReference type="NCBIfam" id="NF004781">
    <property type="entry name" value="PRK06127.1"/>
    <property type="match status" value="1"/>
</dbReference>
<dbReference type="Gene3D" id="3.90.226.10">
    <property type="entry name" value="2-enoyl-CoA Hydratase, Chain A, domain 1"/>
    <property type="match status" value="1"/>
</dbReference>
<dbReference type="SUPFAM" id="SSF52096">
    <property type="entry name" value="ClpP/crotonase"/>
    <property type="match status" value="1"/>
</dbReference>